<dbReference type="PANTHER" id="PTHR33744">
    <property type="entry name" value="CARBOHYDRATE DIACID REGULATOR"/>
    <property type="match status" value="1"/>
</dbReference>
<comment type="caution">
    <text evidence="2">The sequence shown here is derived from an EMBL/GenBank/DDBJ whole genome shotgun (WGS) entry which is preliminary data.</text>
</comment>
<dbReference type="InterPro" id="IPR051448">
    <property type="entry name" value="CdaR-like_regulators"/>
</dbReference>
<sequence length="406" mass="42804">MRENARVTADYKGDYQELIDEISELLGAPATLENRNFELIAFGTYDSEGDLDPAALDPVRTRSILTRRSTAAVRRWFEGFGITRATGPVRIPPTPEAGVYRGRICLPVRHRGVVLGYVWLLVDDPGPAEPQLTAAMRVTGRIGALLADEAQHGADLTRELRAVLTAERGWPRDMAVAELRTALGPRAEGPHTMVCVAPWPSADPDDAPSVRTLPGATALCTVPWGAADQCLALLVRLRSADSPAPAVSAATRLLEQAPGGGAGGTAGGAAGAAAGIAAGRTGLAELGTAWAQAVAAARAARAEPRLGPVAQWARIGPYRLLTSLTGEAAHDAAVAPLLSPAHQELARTAEVYLDCAGQAGRTAAELGVHRQTLYYRLSRVEQLTGLDLDDGEDRLLLHMALKAARL</sequence>
<evidence type="ECO:0000313" key="2">
    <source>
        <dbReference type="EMBL" id="MFC4330239.1"/>
    </source>
</evidence>
<dbReference type="Pfam" id="PF13556">
    <property type="entry name" value="HTH_30"/>
    <property type="match status" value="1"/>
</dbReference>
<dbReference type="Proteomes" id="UP001595824">
    <property type="component" value="Unassembled WGS sequence"/>
</dbReference>
<name>A0ABV8THQ6_9ACTN</name>
<dbReference type="PANTHER" id="PTHR33744:SF17">
    <property type="entry name" value="CONSERVED PROTEIN"/>
    <property type="match status" value="1"/>
</dbReference>
<feature type="domain" description="PucR C-terminal helix-turn-helix" evidence="1">
    <location>
        <begin position="345"/>
        <end position="403"/>
    </location>
</feature>
<dbReference type="InterPro" id="IPR042070">
    <property type="entry name" value="PucR_C-HTH_sf"/>
</dbReference>
<organism evidence="2 3">
    <name type="scientific">Streptomyces andamanensis</name>
    <dbReference type="NCBI Taxonomy" id="1565035"/>
    <lineage>
        <taxon>Bacteria</taxon>
        <taxon>Bacillati</taxon>
        <taxon>Actinomycetota</taxon>
        <taxon>Actinomycetes</taxon>
        <taxon>Kitasatosporales</taxon>
        <taxon>Streptomycetaceae</taxon>
        <taxon>Streptomyces</taxon>
    </lineage>
</organism>
<dbReference type="InterPro" id="IPR025736">
    <property type="entry name" value="PucR_C-HTH_dom"/>
</dbReference>
<protein>
    <submittedName>
        <fullName evidence="2">PucR family transcriptional regulator</fullName>
    </submittedName>
</protein>
<dbReference type="Gene3D" id="1.10.10.2840">
    <property type="entry name" value="PucR C-terminal helix-turn-helix domain"/>
    <property type="match status" value="1"/>
</dbReference>
<reference evidence="3" key="1">
    <citation type="journal article" date="2019" name="Int. J. Syst. Evol. Microbiol.">
        <title>The Global Catalogue of Microorganisms (GCM) 10K type strain sequencing project: providing services to taxonomists for standard genome sequencing and annotation.</title>
        <authorList>
            <consortium name="The Broad Institute Genomics Platform"/>
            <consortium name="The Broad Institute Genome Sequencing Center for Infectious Disease"/>
            <person name="Wu L."/>
            <person name="Ma J."/>
        </authorList>
    </citation>
    <scope>NUCLEOTIDE SEQUENCE [LARGE SCALE GENOMIC DNA]</scope>
    <source>
        <strain evidence="3">PCU 347</strain>
    </source>
</reference>
<accession>A0ABV8THQ6</accession>
<dbReference type="EMBL" id="JBHSDP010000022">
    <property type="protein sequence ID" value="MFC4330239.1"/>
    <property type="molecule type" value="Genomic_DNA"/>
</dbReference>
<evidence type="ECO:0000313" key="3">
    <source>
        <dbReference type="Proteomes" id="UP001595824"/>
    </source>
</evidence>
<evidence type="ECO:0000259" key="1">
    <source>
        <dbReference type="Pfam" id="PF13556"/>
    </source>
</evidence>
<gene>
    <name evidence="2" type="ORF">ACFPC0_21120</name>
</gene>
<keyword evidence="3" id="KW-1185">Reference proteome</keyword>
<proteinExistence type="predicted"/>
<dbReference type="RefSeq" id="WP_381741077.1">
    <property type="nucleotide sequence ID" value="NZ_JBHSDP010000022.1"/>
</dbReference>